<gene>
    <name evidence="4" type="ORF">FPK30_02160</name>
</gene>
<keyword evidence="5" id="KW-1185">Reference proteome</keyword>
<protein>
    <submittedName>
        <fullName evidence="4">PspC domain-containing protein</fullName>
    </submittedName>
</protein>
<keyword evidence="2" id="KW-1133">Transmembrane helix</keyword>
<feature type="region of interest" description="Disordered" evidence="1">
    <location>
        <begin position="170"/>
        <end position="193"/>
    </location>
</feature>
<feature type="transmembrane region" description="Helical" evidence="2">
    <location>
        <begin position="69"/>
        <end position="92"/>
    </location>
</feature>
<reference evidence="4 5" key="1">
    <citation type="submission" date="2019-07" db="EMBL/GenBank/DDBJ databases">
        <title>Bifidobacterium asteroides genomes.</title>
        <authorList>
            <person name="Zheng H."/>
        </authorList>
    </citation>
    <scope>NUCLEOTIDE SEQUENCE [LARGE SCALE GENOMIC DNA]</scope>
    <source>
        <strain evidence="4 5">W8102</strain>
    </source>
</reference>
<feature type="region of interest" description="Disordered" evidence="1">
    <location>
        <begin position="314"/>
        <end position="333"/>
    </location>
</feature>
<feature type="region of interest" description="Disordered" evidence="1">
    <location>
        <begin position="261"/>
        <end position="299"/>
    </location>
</feature>
<evidence type="ECO:0000256" key="1">
    <source>
        <dbReference type="SAM" id="MobiDB-lite"/>
    </source>
</evidence>
<dbReference type="Proteomes" id="UP000316508">
    <property type="component" value="Unassembled WGS sequence"/>
</dbReference>
<keyword evidence="2" id="KW-0472">Membrane</keyword>
<comment type="caution">
    <text evidence="4">The sequence shown here is derived from an EMBL/GenBank/DDBJ whole genome shotgun (WGS) entry which is preliminary data.</text>
</comment>
<sequence>MRFALAGCSNEDMSSDMNGNGPDNGWQWKFDRFFRACRESYLIRDQGWVGGVCVALARRLGWSVTLVRALMILAVFFFGAGAAFYGFAWFVLPDRRGVIIAQELIHGIWHASMVGIIIYWLLAILIPGVGIFSLAFGALVLYLFIRWSRNKALEYQRGYWTGPDAGRPVSGDPWVMGPQYSERPSGAGSQWYPNQPNYPSFSGYEGYQDYTGTRSNTQTDGNASTEGYRNQPGDSDSYGTREQQGDATASGHIFETADSANAASDSDNTQGCENPVAGAAPGGWTGAEGPAEPVGNMNQSYGFSDWPDYGTAGSFSTGPGIARKTPSVPPRIRRRPAGPALVSLLSGLILVSGAGVWWMATNPYRGLNVALTFALIWAGGVTLILGVVILILGLMGRRSGGLTPIALMACLVVLMLASGSAIPGIEQTQNRRILAEYATVQVNGNNHGRLLGADSADMRRYRRGIALVGDPQDQGSAVIDLTGYEQKHGTHRVQIMDDAESTVSGCPTGTVRLAVAYADVRLLIPKGCSLSYREHTDLYRVLGSGAADWITETEQGNRMWWGNTSPSAERRNWEEALRASKEDQWHMPDDPELIVDANLMAGARVTVQAQGSATQPKRAQLYSGSINEYWDYSYNPWQFGEDQEDD</sequence>
<feature type="domain" description="Phage shock protein PspC N-terminal" evidence="3">
    <location>
        <begin position="41"/>
        <end position="94"/>
    </location>
</feature>
<organism evidence="4 5">
    <name type="scientific">Bifidobacterium apousia</name>
    <dbReference type="NCBI Taxonomy" id="2750996"/>
    <lineage>
        <taxon>Bacteria</taxon>
        <taxon>Bacillati</taxon>
        <taxon>Actinomycetota</taxon>
        <taxon>Actinomycetes</taxon>
        <taxon>Bifidobacteriales</taxon>
        <taxon>Bifidobacteriaceae</taxon>
        <taxon>Bifidobacterium</taxon>
    </lineage>
</organism>
<accession>A0A556R5W9</accession>
<evidence type="ECO:0000313" key="4">
    <source>
        <dbReference type="EMBL" id="TSJ84286.1"/>
    </source>
</evidence>
<evidence type="ECO:0000313" key="5">
    <source>
        <dbReference type="Proteomes" id="UP000316508"/>
    </source>
</evidence>
<feature type="region of interest" description="Disordered" evidence="1">
    <location>
        <begin position="209"/>
        <end position="248"/>
    </location>
</feature>
<dbReference type="InterPro" id="IPR007168">
    <property type="entry name" value="Phageshock_PspC_N"/>
</dbReference>
<dbReference type="Pfam" id="PF04024">
    <property type="entry name" value="PspC"/>
    <property type="match status" value="1"/>
</dbReference>
<dbReference type="AlphaFoldDB" id="A0A556R5W9"/>
<proteinExistence type="predicted"/>
<feature type="compositionally biased region" description="Polar residues" evidence="1">
    <location>
        <begin position="210"/>
        <end position="247"/>
    </location>
</feature>
<feature type="transmembrane region" description="Helical" evidence="2">
    <location>
        <begin position="366"/>
        <end position="393"/>
    </location>
</feature>
<dbReference type="EMBL" id="VMHK01000001">
    <property type="protein sequence ID" value="TSJ84286.1"/>
    <property type="molecule type" value="Genomic_DNA"/>
</dbReference>
<keyword evidence="2" id="KW-0812">Transmembrane</keyword>
<evidence type="ECO:0000259" key="3">
    <source>
        <dbReference type="Pfam" id="PF04024"/>
    </source>
</evidence>
<feature type="transmembrane region" description="Helical" evidence="2">
    <location>
        <begin position="405"/>
        <end position="425"/>
    </location>
</feature>
<feature type="transmembrane region" description="Helical" evidence="2">
    <location>
        <begin position="128"/>
        <end position="145"/>
    </location>
</feature>
<name>A0A556R5W9_9BIFI</name>
<feature type="transmembrane region" description="Helical" evidence="2">
    <location>
        <begin position="340"/>
        <end position="360"/>
    </location>
</feature>
<evidence type="ECO:0000256" key="2">
    <source>
        <dbReference type="SAM" id="Phobius"/>
    </source>
</evidence>